<reference evidence="2 3" key="1">
    <citation type="submission" date="2016-10" db="EMBL/GenBank/DDBJ databases">
        <authorList>
            <person name="de Groot N.N."/>
        </authorList>
    </citation>
    <scope>NUCLEOTIDE SEQUENCE [LARGE SCALE GENOMIC DNA]</scope>
    <source>
        <strain evidence="2 3">DSM 20678</strain>
    </source>
</reference>
<dbReference type="RefSeq" id="WP_092281911.1">
    <property type="nucleotide sequence ID" value="NZ_FOXR01000003.1"/>
</dbReference>
<dbReference type="InterPro" id="IPR039365">
    <property type="entry name" value="IS701-like"/>
</dbReference>
<dbReference type="GO" id="GO:0006313">
    <property type="term" value="P:DNA transposition"/>
    <property type="evidence" value="ECO:0007669"/>
    <property type="project" value="InterPro"/>
</dbReference>
<dbReference type="InterPro" id="IPR002559">
    <property type="entry name" value="Transposase_11"/>
</dbReference>
<protein>
    <submittedName>
        <fullName evidence="2">Transposase, IS4 family</fullName>
    </submittedName>
</protein>
<evidence type="ECO:0000259" key="1">
    <source>
        <dbReference type="Pfam" id="PF01609"/>
    </source>
</evidence>
<dbReference type="InterPro" id="IPR012337">
    <property type="entry name" value="RNaseH-like_sf"/>
</dbReference>
<dbReference type="GO" id="GO:0003677">
    <property type="term" value="F:DNA binding"/>
    <property type="evidence" value="ECO:0007669"/>
    <property type="project" value="InterPro"/>
</dbReference>
<feature type="domain" description="Transposase IS4-like" evidence="1">
    <location>
        <begin position="186"/>
        <end position="350"/>
    </location>
</feature>
<dbReference type="Proteomes" id="UP000198577">
    <property type="component" value="Unassembled WGS sequence"/>
</dbReference>
<dbReference type="AlphaFoldDB" id="A0A1I5STR7"/>
<accession>A0A1I5STR7</accession>
<dbReference type="GO" id="GO:0004803">
    <property type="term" value="F:transposase activity"/>
    <property type="evidence" value="ECO:0007669"/>
    <property type="project" value="InterPro"/>
</dbReference>
<evidence type="ECO:0000313" key="2">
    <source>
        <dbReference type="EMBL" id="SFP74194.1"/>
    </source>
</evidence>
<dbReference type="EMBL" id="FOXR01000003">
    <property type="protein sequence ID" value="SFP74194.1"/>
    <property type="molecule type" value="Genomic_DNA"/>
</dbReference>
<dbReference type="STRING" id="937334.SAMN05444406_10354"/>
<dbReference type="Pfam" id="PF01609">
    <property type="entry name" value="DDE_Tnp_1"/>
    <property type="match status" value="1"/>
</dbReference>
<proteinExistence type="predicted"/>
<keyword evidence="3" id="KW-1185">Reference proteome</keyword>
<sequence>MPTTIVNHNNELIDFLQDVNYGMNKAQFNHLITMVEGNIQIEGKISISKIAENIATAKDESCIYRFLSESPWDDKLLNRNRISFLRYHLEHNIRPGEIGFLVIDDTTNLKDIRTKHMEGLDFHYFHTEGKICWSHCMVTSNFVAGPYAMLFHFKPYYREEKCKELGVAFENKLDIAKGFINEFHTPSNIKQLYVLTDGWYTSTSLIEEALSKGHHVIGCVKANKMISPYGVKIKVSEFIKYIEPSTLDLVTVEGKEYRVYRYEGKVGTFDNAVLLISYEVKKDGFEAPVCILSTDIELNSETILKYYAVRWTIETSYQYLKENLGFDEYKVRNLASIERYMLLCFLAYNFLEYYRVTQKHLNLETIGDTIQHMKKESIKDFVDFAYYHAKNDVPLMDIYAKLKLVA</sequence>
<evidence type="ECO:0000313" key="3">
    <source>
        <dbReference type="Proteomes" id="UP000198577"/>
    </source>
</evidence>
<dbReference type="PANTHER" id="PTHR33627:SF1">
    <property type="entry name" value="TRANSPOSASE"/>
    <property type="match status" value="1"/>
</dbReference>
<dbReference type="PANTHER" id="PTHR33627">
    <property type="entry name" value="TRANSPOSASE"/>
    <property type="match status" value="1"/>
</dbReference>
<organism evidence="2 3">
    <name type="scientific">Caldicoprobacter faecalis</name>
    <dbReference type="NCBI Taxonomy" id="937334"/>
    <lineage>
        <taxon>Bacteria</taxon>
        <taxon>Bacillati</taxon>
        <taxon>Bacillota</taxon>
        <taxon>Clostridia</taxon>
        <taxon>Caldicoprobacterales</taxon>
        <taxon>Caldicoprobacteraceae</taxon>
        <taxon>Caldicoprobacter</taxon>
    </lineage>
</organism>
<gene>
    <name evidence="2" type="ORF">SAMN05444406_10354</name>
</gene>
<dbReference type="OrthoDB" id="2519014at2"/>
<dbReference type="SUPFAM" id="SSF53098">
    <property type="entry name" value="Ribonuclease H-like"/>
    <property type="match status" value="1"/>
</dbReference>
<name>A0A1I5STR7_9FIRM</name>
<dbReference type="NCBIfam" id="NF033540">
    <property type="entry name" value="transpos_IS701"/>
    <property type="match status" value="1"/>
</dbReference>